<keyword evidence="2" id="KW-1185">Reference proteome</keyword>
<comment type="caution">
    <text evidence="1">The sequence shown here is derived from an EMBL/GenBank/DDBJ whole genome shotgun (WGS) entry which is preliminary data.</text>
</comment>
<organism evidence="1 2">
    <name type="scientific">Bacillus nakamurai</name>
    <dbReference type="NCBI Taxonomy" id="1793963"/>
    <lineage>
        <taxon>Bacteria</taxon>
        <taxon>Bacillati</taxon>
        <taxon>Bacillota</taxon>
        <taxon>Bacilli</taxon>
        <taxon>Bacillales</taxon>
        <taxon>Bacillaceae</taxon>
        <taxon>Bacillus</taxon>
    </lineage>
</organism>
<proteinExistence type="predicted"/>
<dbReference type="STRING" id="1793963.AXI58_03315"/>
<dbReference type="Pfam" id="PF04883">
    <property type="entry name" value="HK97-gp10_like"/>
    <property type="match status" value="1"/>
</dbReference>
<accession>A0A150F483</accession>
<sequence length="142" mass="15800">MSVEIDMSGLDAQLRKVAYRTKSGGVKATLAGAMIVKEALKANTPYENESDRKWKAQRQIEAKTGESHEFKHMRDDIVISKPDDLGEVTVGYGKDTAWRSHFVNDGTIHQPPQHFAEKTVAETRETVTATMQRVINTEVAGL</sequence>
<dbReference type="AlphaFoldDB" id="A0A150F483"/>
<reference evidence="2" key="1">
    <citation type="submission" date="2016-02" db="EMBL/GenBank/DDBJ databases">
        <authorList>
            <person name="Dunlap C."/>
        </authorList>
    </citation>
    <scope>NUCLEOTIDE SEQUENCE [LARGE SCALE GENOMIC DNA]</scope>
    <source>
        <strain evidence="2">NRRL B-41092</strain>
    </source>
</reference>
<protein>
    <submittedName>
        <fullName evidence="1">Head-tail adaptor protein</fullName>
    </submittedName>
</protein>
<dbReference type="NCBIfam" id="TIGR01725">
    <property type="entry name" value="phge_HK97_gp10"/>
    <property type="match status" value="1"/>
</dbReference>
<evidence type="ECO:0000313" key="2">
    <source>
        <dbReference type="Proteomes" id="UP000075430"/>
    </source>
</evidence>
<gene>
    <name evidence="1" type="ORF">AXI58_03315</name>
</gene>
<name>A0A150F483_9BACI</name>
<dbReference type="RefSeq" id="WP_061522956.1">
    <property type="nucleotide sequence ID" value="NZ_JAJJBV010000018.1"/>
</dbReference>
<evidence type="ECO:0000313" key="1">
    <source>
        <dbReference type="EMBL" id="KXZ15301.1"/>
    </source>
</evidence>
<dbReference type="OrthoDB" id="886754at2"/>
<dbReference type="EMBL" id="LSBA01000036">
    <property type="protein sequence ID" value="KXZ15301.1"/>
    <property type="molecule type" value="Genomic_DNA"/>
</dbReference>
<dbReference type="InterPro" id="IPR010064">
    <property type="entry name" value="HK97-gp10_tail"/>
</dbReference>
<dbReference type="Proteomes" id="UP000075430">
    <property type="component" value="Unassembled WGS sequence"/>
</dbReference>